<keyword evidence="2" id="KW-1185">Reference proteome</keyword>
<dbReference type="InParanoid" id="A0A409X0J4"/>
<accession>A0A409X0J4</accession>
<proteinExistence type="predicted"/>
<dbReference type="EMBL" id="NHYD01002898">
    <property type="protein sequence ID" value="PPQ84305.1"/>
    <property type="molecule type" value="Genomic_DNA"/>
</dbReference>
<comment type="caution">
    <text evidence="1">The sequence shown here is derived from an EMBL/GenBank/DDBJ whole genome shotgun (WGS) entry which is preliminary data.</text>
</comment>
<organism evidence="1 2">
    <name type="scientific">Psilocybe cyanescens</name>
    <dbReference type="NCBI Taxonomy" id="93625"/>
    <lineage>
        <taxon>Eukaryota</taxon>
        <taxon>Fungi</taxon>
        <taxon>Dikarya</taxon>
        <taxon>Basidiomycota</taxon>
        <taxon>Agaricomycotina</taxon>
        <taxon>Agaricomycetes</taxon>
        <taxon>Agaricomycetidae</taxon>
        <taxon>Agaricales</taxon>
        <taxon>Agaricineae</taxon>
        <taxon>Strophariaceae</taxon>
        <taxon>Psilocybe</taxon>
    </lineage>
</organism>
<dbReference type="Proteomes" id="UP000283269">
    <property type="component" value="Unassembled WGS sequence"/>
</dbReference>
<evidence type="ECO:0000313" key="1">
    <source>
        <dbReference type="EMBL" id="PPQ84305.1"/>
    </source>
</evidence>
<reference evidence="1 2" key="1">
    <citation type="journal article" date="2018" name="Evol. Lett.">
        <title>Horizontal gene cluster transfer increased hallucinogenic mushroom diversity.</title>
        <authorList>
            <person name="Reynolds H.T."/>
            <person name="Vijayakumar V."/>
            <person name="Gluck-Thaler E."/>
            <person name="Korotkin H.B."/>
            <person name="Matheny P.B."/>
            <person name="Slot J.C."/>
        </authorList>
    </citation>
    <scope>NUCLEOTIDE SEQUENCE [LARGE SCALE GENOMIC DNA]</scope>
    <source>
        <strain evidence="1 2">2631</strain>
    </source>
</reference>
<sequence length="76" mass="8712">MLITSLKSQSAINFPSRGWLQGTNLRMRIFVRTPIRSSFPLVQSNKPIYWRDPTYMLGIRFPGCSYVNTSATSDHC</sequence>
<protein>
    <submittedName>
        <fullName evidence="1">Uncharacterized protein</fullName>
    </submittedName>
</protein>
<name>A0A409X0J4_PSICY</name>
<gene>
    <name evidence="1" type="ORF">CVT25_011562</name>
</gene>
<evidence type="ECO:0000313" key="2">
    <source>
        <dbReference type="Proteomes" id="UP000283269"/>
    </source>
</evidence>
<dbReference type="AlphaFoldDB" id="A0A409X0J4"/>